<evidence type="ECO:0008006" key="3">
    <source>
        <dbReference type="Google" id="ProtNLM"/>
    </source>
</evidence>
<dbReference type="InterPro" id="IPR015231">
    <property type="entry name" value="DUF1934"/>
</dbReference>
<keyword evidence="2" id="KW-1185">Reference proteome</keyword>
<dbReference type="InterPro" id="IPR012674">
    <property type="entry name" value="Calycin"/>
</dbReference>
<dbReference type="Gene3D" id="2.40.128.20">
    <property type="match status" value="1"/>
</dbReference>
<protein>
    <recommendedName>
        <fullName evidence="3">DUF1934 domain-containing protein</fullName>
    </recommendedName>
</protein>
<evidence type="ECO:0000313" key="2">
    <source>
        <dbReference type="Proteomes" id="UP000028549"/>
    </source>
</evidence>
<name>A0A084GNW4_METID</name>
<dbReference type="EMBL" id="JNVC02000013">
    <property type="protein sequence ID" value="KEZ49026.1"/>
    <property type="molecule type" value="Genomic_DNA"/>
</dbReference>
<dbReference type="STRING" id="246786.GS18_0216590"/>
<evidence type="ECO:0000313" key="1">
    <source>
        <dbReference type="EMBL" id="KEZ49026.1"/>
    </source>
</evidence>
<dbReference type="Pfam" id="PF09148">
    <property type="entry name" value="DUF1934"/>
    <property type="match status" value="1"/>
</dbReference>
<sequence>MTASKPVQVIVKTEINQGGDTENLELFTSGEHYVKNNASYLSYHEEHEYGKVKTVVKFRDDEVFIMRSGAVSMKQRFVKDVDTMTNYRTQFGELRLETRTKAISVRMTDGNAGGIIRVQYELQIGEEDSHSHMLTIMFREEKG</sequence>
<dbReference type="RefSeq" id="WP_029566572.1">
    <property type="nucleotide sequence ID" value="NZ_CANLZQ010000003.1"/>
</dbReference>
<reference evidence="1 2" key="1">
    <citation type="journal article" date="2005" name="Int. J. Syst. Evol. Microbiol.">
        <title>Bacillus cibi sp. nov., isolated from jeotgal, a traditional Korean fermented seafood.</title>
        <authorList>
            <person name="Yoon J.H."/>
            <person name="Lee C.H."/>
            <person name="Oh T.K."/>
        </authorList>
    </citation>
    <scope>NUCLEOTIDE SEQUENCE [LARGE SCALE GENOMIC DNA]</scope>
    <source>
        <strain evidence="1 2">DSM 16189</strain>
    </source>
</reference>
<dbReference type="SUPFAM" id="SSF50814">
    <property type="entry name" value="Lipocalins"/>
    <property type="match status" value="1"/>
</dbReference>
<comment type="caution">
    <text evidence="1">The sequence shown here is derived from an EMBL/GenBank/DDBJ whole genome shotgun (WGS) entry which is preliminary data.</text>
</comment>
<dbReference type="OrthoDB" id="2352933at2"/>
<dbReference type="Proteomes" id="UP000028549">
    <property type="component" value="Unassembled WGS sequence"/>
</dbReference>
<organism evidence="1 2">
    <name type="scientific">Metabacillus indicus</name>
    <name type="common">Bacillus indicus</name>
    <dbReference type="NCBI Taxonomy" id="246786"/>
    <lineage>
        <taxon>Bacteria</taxon>
        <taxon>Bacillati</taxon>
        <taxon>Bacillota</taxon>
        <taxon>Bacilli</taxon>
        <taxon>Bacillales</taxon>
        <taxon>Bacillaceae</taxon>
        <taxon>Metabacillus</taxon>
    </lineage>
</organism>
<dbReference type="AlphaFoldDB" id="A0A084GNW4"/>
<accession>A0A084GNW4</accession>
<gene>
    <name evidence="1" type="ORF">GS18_0216590</name>
</gene>
<proteinExistence type="predicted"/>